<reference evidence="2" key="1">
    <citation type="submission" date="2017-01" db="EMBL/GenBank/DDBJ databases">
        <title>Genome Analysis of Deinococcus marmoris KOPRI26562.</title>
        <authorList>
            <person name="Kim J.H."/>
            <person name="Oh H.-M."/>
        </authorList>
    </citation>
    <scope>NUCLEOTIDE SEQUENCE [LARGE SCALE GENOMIC DNA]</scope>
    <source>
        <strain evidence="2">PAMC 26633</strain>
    </source>
</reference>
<proteinExistence type="predicted"/>
<name>A0A226X0M5_CABSO</name>
<protein>
    <submittedName>
        <fullName evidence="1">Uncharacterized protein</fullName>
    </submittedName>
</protein>
<evidence type="ECO:0000313" key="1">
    <source>
        <dbReference type="EMBL" id="OXC76428.1"/>
    </source>
</evidence>
<gene>
    <name evidence="1" type="ORF">BSU04_22485</name>
</gene>
<dbReference type="EMBL" id="MTHB01000126">
    <property type="protein sequence ID" value="OXC76428.1"/>
    <property type="molecule type" value="Genomic_DNA"/>
</dbReference>
<organism evidence="1 2">
    <name type="scientific">Caballeronia sordidicola</name>
    <name type="common">Burkholderia sordidicola</name>
    <dbReference type="NCBI Taxonomy" id="196367"/>
    <lineage>
        <taxon>Bacteria</taxon>
        <taxon>Pseudomonadati</taxon>
        <taxon>Pseudomonadota</taxon>
        <taxon>Betaproteobacteria</taxon>
        <taxon>Burkholderiales</taxon>
        <taxon>Burkholderiaceae</taxon>
        <taxon>Caballeronia</taxon>
    </lineage>
</organism>
<dbReference type="AlphaFoldDB" id="A0A226X0M5"/>
<dbReference type="Proteomes" id="UP000214720">
    <property type="component" value="Unassembled WGS sequence"/>
</dbReference>
<evidence type="ECO:0000313" key="2">
    <source>
        <dbReference type="Proteomes" id="UP000214720"/>
    </source>
</evidence>
<sequence>MEAFPDIGTALRLCFDFVAAHFKRACEHQFMWHGCNTTLALSA</sequence>
<comment type="caution">
    <text evidence="1">The sequence shown here is derived from an EMBL/GenBank/DDBJ whole genome shotgun (WGS) entry which is preliminary data.</text>
</comment>
<accession>A0A226X0M5</accession>